<dbReference type="Proteomes" id="UP000318878">
    <property type="component" value="Unassembled WGS sequence"/>
</dbReference>
<dbReference type="PIRSF" id="PIRSF000332">
    <property type="entry name" value="FMO"/>
    <property type="match status" value="1"/>
</dbReference>
<dbReference type="PANTHER" id="PTHR23023">
    <property type="entry name" value="DIMETHYLANILINE MONOOXYGENASE"/>
    <property type="match status" value="1"/>
</dbReference>
<evidence type="ECO:0000313" key="7">
    <source>
        <dbReference type="Proteomes" id="UP000318878"/>
    </source>
</evidence>
<dbReference type="InterPro" id="IPR036188">
    <property type="entry name" value="FAD/NAD-bd_sf"/>
</dbReference>
<keyword evidence="4" id="KW-0521">NADP</keyword>
<keyword evidence="7" id="KW-1185">Reference proteome</keyword>
<dbReference type="Pfam" id="PF00743">
    <property type="entry name" value="FMO-like"/>
    <property type="match status" value="1"/>
</dbReference>
<reference evidence="6 7" key="1">
    <citation type="submission" date="2019-02" db="EMBL/GenBank/DDBJ databases">
        <title>Deep-cultivation of Planctomycetes and their phenomic and genomic characterization uncovers novel biology.</title>
        <authorList>
            <person name="Wiegand S."/>
            <person name="Jogler M."/>
            <person name="Boedeker C."/>
            <person name="Pinto D."/>
            <person name="Vollmers J."/>
            <person name="Rivas-Marin E."/>
            <person name="Kohn T."/>
            <person name="Peeters S.H."/>
            <person name="Heuer A."/>
            <person name="Rast P."/>
            <person name="Oberbeckmann S."/>
            <person name="Bunk B."/>
            <person name="Jeske O."/>
            <person name="Meyerdierks A."/>
            <person name="Storesund J.E."/>
            <person name="Kallscheuer N."/>
            <person name="Luecker S."/>
            <person name="Lage O.M."/>
            <person name="Pohl T."/>
            <person name="Merkel B.J."/>
            <person name="Hornburger P."/>
            <person name="Mueller R.-W."/>
            <person name="Bruemmer F."/>
            <person name="Labrenz M."/>
            <person name="Spormann A.M."/>
            <person name="Op Den Camp H."/>
            <person name="Overmann J."/>
            <person name="Amann R."/>
            <person name="Jetten M.S.M."/>
            <person name="Mascher T."/>
            <person name="Medema M.H."/>
            <person name="Devos D.P."/>
            <person name="Kaster A.-K."/>
            <person name="Ovreas L."/>
            <person name="Rohde M."/>
            <person name="Galperin M.Y."/>
            <person name="Jogler C."/>
        </authorList>
    </citation>
    <scope>NUCLEOTIDE SEQUENCE [LARGE SCALE GENOMIC DNA]</scope>
    <source>
        <strain evidence="6 7">Enr8</strain>
    </source>
</reference>
<dbReference type="InterPro" id="IPR020946">
    <property type="entry name" value="Flavin_mOase-like"/>
</dbReference>
<keyword evidence="5 6" id="KW-0560">Oxidoreductase</keyword>
<dbReference type="Gene3D" id="3.50.50.60">
    <property type="entry name" value="FAD/NAD(P)-binding domain"/>
    <property type="match status" value="1"/>
</dbReference>
<dbReference type="AlphaFoldDB" id="A0A5C5V4S3"/>
<evidence type="ECO:0000256" key="4">
    <source>
        <dbReference type="ARBA" id="ARBA00022857"/>
    </source>
</evidence>
<evidence type="ECO:0000256" key="5">
    <source>
        <dbReference type="ARBA" id="ARBA00023002"/>
    </source>
</evidence>
<keyword evidence="3" id="KW-0274">FAD</keyword>
<evidence type="ECO:0000313" key="6">
    <source>
        <dbReference type="EMBL" id="TWT32767.1"/>
    </source>
</evidence>
<proteinExistence type="inferred from homology"/>
<name>A0A5C5V4S3_9BACT</name>
<dbReference type="InterPro" id="IPR050346">
    <property type="entry name" value="FMO-like"/>
</dbReference>
<organism evidence="6 7">
    <name type="scientific">Blastopirellula retiformator</name>
    <dbReference type="NCBI Taxonomy" id="2527970"/>
    <lineage>
        <taxon>Bacteria</taxon>
        <taxon>Pseudomonadati</taxon>
        <taxon>Planctomycetota</taxon>
        <taxon>Planctomycetia</taxon>
        <taxon>Pirellulales</taxon>
        <taxon>Pirellulaceae</taxon>
        <taxon>Blastopirellula</taxon>
    </lineage>
</organism>
<dbReference type="GO" id="GO:0050661">
    <property type="term" value="F:NADP binding"/>
    <property type="evidence" value="ECO:0007669"/>
    <property type="project" value="InterPro"/>
</dbReference>
<evidence type="ECO:0000256" key="2">
    <source>
        <dbReference type="ARBA" id="ARBA00022630"/>
    </source>
</evidence>
<sequence length="441" mass="50219">MIGAGPSGLTVLKNLLEYGVQCHALEREEEVGGNWNFGKPSSSVYQSTHLISSKRMTAYEEFPMPGAFSSYPSHYEAQQYLCSYARKFDLYSHIQFRTAVNHIARLAQNQWEVHVEGESAPRIYAGVIIANGHHWDPLAPEIDGSFHGEVIHSRQFKFSEQLRDKRVLVIGAGNTGCDIAVEAAIHARSAAISMRRGYHFVPKFIRGKPSDVVGDRLRSWPLPQSLKRWVIRQSIGFALGRPEKYGLPRPDHEIFDTHPIINSQLPYYVGHGRVQVFPDVQRFEGDQVVFADDRREEFDLVILATGYKLSFPFIDLAELNPQNGMPRLFLHAFHPDRDDLFVAGMIQPNSGQWPLTELQAKIIARFIAAQRTNPEVAAWFRALKHSSGLGLPQRREYLDSPRHRLEVDYYQYRETLRKLVARMDGVQPIEKAESGKRKAES</sequence>
<accession>A0A5C5V4S3</accession>
<dbReference type="PRINTS" id="PR00370">
    <property type="entry name" value="FMOXYGENASE"/>
</dbReference>
<dbReference type="GO" id="GO:0050660">
    <property type="term" value="F:flavin adenine dinucleotide binding"/>
    <property type="evidence" value="ECO:0007669"/>
    <property type="project" value="InterPro"/>
</dbReference>
<protein>
    <submittedName>
        <fullName evidence="6">Putative oxidoreductase CzcO</fullName>
        <ecNumber evidence="6">1.-.-.-</ecNumber>
    </submittedName>
</protein>
<comment type="similarity">
    <text evidence="1">Belongs to the FMO family.</text>
</comment>
<dbReference type="EC" id="1.-.-.-" evidence="6"/>
<dbReference type="InterPro" id="IPR000960">
    <property type="entry name" value="Flavin_mOase"/>
</dbReference>
<evidence type="ECO:0000256" key="3">
    <source>
        <dbReference type="ARBA" id="ARBA00022827"/>
    </source>
</evidence>
<dbReference type="GO" id="GO:0004499">
    <property type="term" value="F:N,N-dimethylaniline monooxygenase activity"/>
    <property type="evidence" value="ECO:0007669"/>
    <property type="project" value="InterPro"/>
</dbReference>
<gene>
    <name evidence="6" type="primary">czcO_2</name>
    <name evidence="6" type="ORF">Enr8_25730</name>
</gene>
<comment type="caution">
    <text evidence="6">The sequence shown here is derived from an EMBL/GenBank/DDBJ whole genome shotgun (WGS) entry which is preliminary data.</text>
</comment>
<keyword evidence="2" id="KW-0285">Flavoprotein</keyword>
<dbReference type="SUPFAM" id="SSF51905">
    <property type="entry name" value="FAD/NAD(P)-binding domain"/>
    <property type="match status" value="1"/>
</dbReference>
<dbReference type="RefSeq" id="WP_261342465.1">
    <property type="nucleotide sequence ID" value="NZ_SJPF01000003.1"/>
</dbReference>
<evidence type="ECO:0000256" key="1">
    <source>
        <dbReference type="ARBA" id="ARBA00009183"/>
    </source>
</evidence>
<dbReference type="EMBL" id="SJPF01000003">
    <property type="protein sequence ID" value="TWT32767.1"/>
    <property type="molecule type" value="Genomic_DNA"/>
</dbReference>